<accession>A0A1Y2ETB4</accession>
<dbReference type="EMBL" id="MCOG01000029">
    <property type="protein sequence ID" value="ORY74406.1"/>
    <property type="molecule type" value="Genomic_DNA"/>
</dbReference>
<proteinExistence type="predicted"/>
<organism evidence="1 2">
    <name type="scientific">Neocallimastix californiae</name>
    <dbReference type="NCBI Taxonomy" id="1754190"/>
    <lineage>
        <taxon>Eukaryota</taxon>
        <taxon>Fungi</taxon>
        <taxon>Fungi incertae sedis</taxon>
        <taxon>Chytridiomycota</taxon>
        <taxon>Chytridiomycota incertae sedis</taxon>
        <taxon>Neocallimastigomycetes</taxon>
        <taxon>Neocallimastigales</taxon>
        <taxon>Neocallimastigaceae</taxon>
        <taxon>Neocallimastix</taxon>
    </lineage>
</organism>
<sequence length="204" mass="24253">MGRSLEVDFDVYSEETYNLLFQMKKLKPPELKNLLEALVNNLTIPSKEGLVYLIWEGLEPYERDLFNFPSNDIYSESIKDRYLEIFQHNQPLSSIWNNNDLIGRSSSRRRRNRLRHRHNRYIFSDEEDSENSDSRRRRRLDFNSIIDQLFESTNTNNNINTRNDMNITPDNWSSLSSRIASPSVTIPILFLIYRELERPLLPPP</sequence>
<name>A0A1Y2ETB4_9FUNG</name>
<gene>
    <name evidence="1" type="ORF">LY90DRAFT_502553</name>
</gene>
<evidence type="ECO:0000313" key="2">
    <source>
        <dbReference type="Proteomes" id="UP000193920"/>
    </source>
</evidence>
<dbReference type="Proteomes" id="UP000193920">
    <property type="component" value="Unassembled WGS sequence"/>
</dbReference>
<keyword evidence="2" id="KW-1185">Reference proteome</keyword>
<protein>
    <submittedName>
        <fullName evidence="1">Uncharacterized protein</fullName>
    </submittedName>
</protein>
<reference evidence="1 2" key="1">
    <citation type="submission" date="2016-08" db="EMBL/GenBank/DDBJ databases">
        <title>A Parts List for Fungal Cellulosomes Revealed by Comparative Genomics.</title>
        <authorList>
            <consortium name="DOE Joint Genome Institute"/>
            <person name="Haitjema C.H."/>
            <person name="Gilmore S.P."/>
            <person name="Henske J.K."/>
            <person name="Solomon K.V."/>
            <person name="De Groot R."/>
            <person name="Kuo A."/>
            <person name="Mondo S.J."/>
            <person name="Salamov A.A."/>
            <person name="Labutti K."/>
            <person name="Zhao Z."/>
            <person name="Chiniquy J."/>
            <person name="Barry K."/>
            <person name="Brewer H.M."/>
            <person name="Purvine S.O."/>
            <person name="Wright A.T."/>
            <person name="Boxma B."/>
            <person name="Van Alen T."/>
            <person name="Hackstein J.H."/>
            <person name="Baker S.E."/>
            <person name="Grigoriev I.V."/>
            <person name="O'Malley M.A."/>
        </authorList>
    </citation>
    <scope>NUCLEOTIDE SEQUENCE [LARGE SCALE GENOMIC DNA]</scope>
    <source>
        <strain evidence="1 2">G1</strain>
    </source>
</reference>
<evidence type="ECO:0000313" key="1">
    <source>
        <dbReference type="EMBL" id="ORY74406.1"/>
    </source>
</evidence>
<dbReference type="AlphaFoldDB" id="A0A1Y2ETB4"/>
<comment type="caution">
    <text evidence="1">The sequence shown here is derived from an EMBL/GenBank/DDBJ whole genome shotgun (WGS) entry which is preliminary data.</text>
</comment>